<sequence length="404" mass="46995">MKGRTLERIASVYDWLIVGAGFAGSVLAERIASQRDQSVLIIDRRPHIAGNAYDRHDDAGVLMHQYGPHIFHTNSDAIVDYLSQFTEWRKYEHRVLGRIDDKIVPIPINRTTINALYGLDLKSDEEAQTFLDSRAEPVEEIKTSEDVVVSKVGRELYEKFFKGYTTKQWGLDPSELDKSVTSRVPTRTNTDDRYFTDEHQVMPKHGYTRMFENILKHPNIKVMLNADYREVKDVIPHRRLIFTGPIDEFFDFRYGRLPYRSLRFEHVTHEQEQYQAVGTVNYPMTEAYTRISEYKHITGQKHHATTITYEYPSATGDPYYPIPRPENQTLYKRYQALANETENVHFVGRLATYRYYNMDQVVGQALAEFRRIQETVPLWTSPVNGKNHHADGELIMPDGARLLN</sequence>
<dbReference type="Proteomes" id="UP000291613">
    <property type="component" value="Unassembled WGS sequence"/>
</dbReference>
<dbReference type="GO" id="GO:0050660">
    <property type="term" value="F:flavin adenine dinucleotide binding"/>
    <property type="evidence" value="ECO:0007669"/>
    <property type="project" value="TreeGrafter"/>
</dbReference>
<dbReference type="EC" id="5.4.99.9" evidence="7"/>
<evidence type="ECO:0000256" key="5">
    <source>
        <dbReference type="ARBA" id="ARBA00023235"/>
    </source>
</evidence>
<dbReference type="SUPFAM" id="SSF51971">
    <property type="entry name" value="Nucleotide-binding domain"/>
    <property type="match status" value="1"/>
</dbReference>
<protein>
    <submittedName>
        <fullName evidence="7">UDP-galactopyranose mutase</fullName>
        <ecNumber evidence="7">5.4.99.9</ecNumber>
    </submittedName>
</protein>
<evidence type="ECO:0000256" key="4">
    <source>
        <dbReference type="ARBA" id="ARBA00022827"/>
    </source>
</evidence>
<dbReference type="AlphaFoldDB" id="A0A4Q9GL03"/>
<dbReference type="GO" id="GO:0005829">
    <property type="term" value="C:cytosol"/>
    <property type="evidence" value="ECO:0007669"/>
    <property type="project" value="TreeGrafter"/>
</dbReference>
<feature type="domain" description="UDP-galactopyranose mutase C-terminal" evidence="6">
    <location>
        <begin position="159"/>
        <end position="355"/>
    </location>
</feature>
<dbReference type="GO" id="GO:0008767">
    <property type="term" value="F:UDP-galactopyranose mutase activity"/>
    <property type="evidence" value="ECO:0007669"/>
    <property type="project" value="UniProtKB-EC"/>
</dbReference>
<dbReference type="Gene3D" id="3.40.50.720">
    <property type="entry name" value="NAD(P)-binding Rossmann-like Domain"/>
    <property type="match status" value="3"/>
</dbReference>
<dbReference type="InterPro" id="IPR004379">
    <property type="entry name" value="UDP-GALP_mutase"/>
</dbReference>
<comment type="similarity">
    <text evidence="2">Belongs to the UDP-galactopyranose/dTDP-fucopyranose mutase family.</text>
</comment>
<comment type="caution">
    <text evidence="7">The sequence shown here is derived from an EMBL/GenBank/DDBJ whole genome shotgun (WGS) entry which is preliminary data.</text>
</comment>
<dbReference type="NCBIfam" id="TIGR00031">
    <property type="entry name" value="UDP-GALP_mutase"/>
    <property type="match status" value="1"/>
</dbReference>
<keyword evidence="8" id="KW-1185">Reference proteome</keyword>
<proteinExistence type="inferred from homology"/>
<gene>
    <name evidence="7" type="primary">glf</name>
    <name evidence="7" type="ORF">EYR15_01765</name>
</gene>
<evidence type="ECO:0000259" key="6">
    <source>
        <dbReference type="Pfam" id="PF03275"/>
    </source>
</evidence>
<keyword evidence="5 7" id="KW-0413">Isomerase</keyword>
<dbReference type="PANTHER" id="PTHR21197">
    <property type="entry name" value="UDP-GALACTOPYRANOSE MUTASE"/>
    <property type="match status" value="1"/>
</dbReference>
<name>A0A4Q9GL03_9HYPH</name>
<keyword evidence="3" id="KW-0285">Flavoprotein</keyword>
<reference evidence="7 8" key="1">
    <citation type="submission" date="2019-02" db="EMBL/GenBank/DDBJ databases">
        <title>Hansschlegelia quercus sp. nov., a novel methylotrophic bacterium from buds of oak (Quercus robur L.).</title>
        <authorList>
            <person name="Agafonova N.V."/>
            <person name="Kaparullina E.N."/>
            <person name="Grouzdev D.S."/>
            <person name="Doronina N.V."/>
        </authorList>
    </citation>
    <scope>NUCLEOTIDE SEQUENCE [LARGE SCALE GENOMIC DNA]</scope>
    <source>
        <strain evidence="7 8">Dub</strain>
    </source>
</reference>
<evidence type="ECO:0000256" key="2">
    <source>
        <dbReference type="ARBA" id="ARBA00009321"/>
    </source>
</evidence>
<comment type="cofactor">
    <cofactor evidence="1">
        <name>FAD</name>
        <dbReference type="ChEBI" id="CHEBI:57692"/>
    </cofactor>
</comment>
<dbReference type="EMBL" id="SIUB01000001">
    <property type="protein sequence ID" value="TBN54908.1"/>
    <property type="molecule type" value="Genomic_DNA"/>
</dbReference>
<accession>A0A4Q9GL03</accession>
<evidence type="ECO:0000313" key="7">
    <source>
        <dbReference type="EMBL" id="TBN54908.1"/>
    </source>
</evidence>
<evidence type="ECO:0000256" key="1">
    <source>
        <dbReference type="ARBA" id="ARBA00001974"/>
    </source>
</evidence>
<dbReference type="Pfam" id="PF03275">
    <property type="entry name" value="GLF"/>
    <property type="match status" value="1"/>
</dbReference>
<dbReference type="InterPro" id="IPR015899">
    <property type="entry name" value="UDP-GalPyranose_mutase_C"/>
</dbReference>
<dbReference type="OrthoDB" id="9769600at2"/>
<dbReference type="Pfam" id="PF13450">
    <property type="entry name" value="NAD_binding_8"/>
    <property type="match status" value="1"/>
</dbReference>
<evidence type="ECO:0000313" key="8">
    <source>
        <dbReference type="Proteomes" id="UP000291613"/>
    </source>
</evidence>
<dbReference type="FunFam" id="3.40.50.720:FF:000397">
    <property type="entry name" value="UDP-galactopyranose mutase"/>
    <property type="match status" value="1"/>
</dbReference>
<dbReference type="SUPFAM" id="SSF54373">
    <property type="entry name" value="FAD-linked reductases, C-terminal domain"/>
    <property type="match status" value="1"/>
</dbReference>
<organism evidence="7 8">
    <name type="scientific">Hansschlegelia quercus</name>
    <dbReference type="NCBI Taxonomy" id="2528245"/>
    <lineage>
        <taxon>Bacteria</taxon>
        <taxon>Pseudomonadati</taxon>
        <taxon>Pseudomonadota</taxon>
        <taxon>Alphaproteobacteria</taxon>
        <taxon>Hyphomicrobiales</taxon>
        <taxon>Methylopilaceae</taxon>
        <taxon>Hansschlegelia</taxon>
    </lineage>
</organism>
<evidence type="ECO:0000256" key="3">
    <source>
        <dbReference type="ARBA" id="ARBA00022630"/>
    </source>
</evidence>
<dbReference type="PANTHER" id="PTHR21197:SF0">
    <property type="entry name" value="UDP-GALACTOPYRANOSE MUTASE"/>
    <property type="match status" value="1"/>
</dbReference>
<keyword evidence="4" id="KW-0274">FAD</keyword>